<dbReference type="InterPro" id="IPR000305">
    <property type="entry name" value="GIY-YIG_endonuc"/>
</dbReference>
<protein>
    <recommendedName>
        <fullName evidence="1">GIY-YIG domain-containing protein</fullName>
    </recommendedName>
</protein>
<evidence type="ECO:0000259" key="1">
    <source>
        <dbReference type="PROSITE" id="PS50164"/>
    </source>
</evidence>
<dbReference type="SUPFAM" id="SSF82771">
    <property type="entry name" value="GIY-YIG endonuclease"/>
    <property type="match status" value="1"/>
</dbReference>
<keyword evidence="3" id="KW-1185">Reference proteome</keyword>
<dbReference type="Gene3D" id="3.40.1440.10">
    <property type="entry name" value="GIY-YIG endonuclease"/>
    <property type="match status" value="1"/>
</dbReference>
<gene>
    <name evidence="2" type="ORF">PDESU_00718</name>
</gene>
<evidence type="ECO:0000313" key="2">
    <source>
        <dbReference type="EMBL" id="VGO12167.1"/>
    </source>
</evidence>
<dbReference type="EMBL" id="CAAHFG010000001">
    <property type="protein sequence ID" value="VGO12167.1"/>
    <property type="molecule type" value="Genomic_DNA"/>
</dbReference>
<name>A0A6C2TX77_PONDE</name>
<dbReference type="Pfam" id="PF01541">
    <property type="entry name" value="GIY-YIG"/>
    <property type="match status" value="1"/>
</dbReference>
<organism evidence="2 3">
    <name type="scientific">Pontiella desulfatans</name>
    <dbReference type="NCBI Taxonomy" id="2750659"/>
    <lineage>
        <taxon>Bacteria</taxon>
        <taxon>Pseudomonadati</taxon>
        <taxon>Kiritimatiellota</taxon>
        <taxon>Kiritimatiellia</taxon>
        <taxon>Kiritimatiellales</taxon>
        <taxon>Pontiellaceae</taxon>
        <taxon>Pontiella</taxon>
    </lineage>
</organism>
<dbReference type="CDD" id="cd10449">
    <property type="entry name" value="GIY-YIG_SLX1_like"/>
    <property type="match status" value="1"/>
</dbReference>
<sequence length="176" mass="20406">MLGYWQRASGCYPHTPILSYPHTSTVGDKPWVSLRKVFGIWTCIRSLWLLLWKSMNLPKPSRLKSGTFSRIKCVELLAPCLPIFPRLGFLLVEICMFVVYAIESYSTGRVYIGQTQDIDARLRLHNLGRVKSTSKGGVWHLVALESFETRDQARWCETLLKRSLGRRLKWLQQHKI</sequence>
<feature type="domain" description="GIY-YIG" evidence="1">
    <location>
        <begin position="95"/>
        <end position="172"/>
    </location>
</feature>
<dbReference type="AlphaFoldDB" id="A0A6C2TX77"/>
<reference evidence="2 3" key="1">
    <citation type="submission" date="2019-04" db="EMBL/GenBank/DDBJ databases">
        <authorList>
            <person name="Van Vliet M D."/>
        </authorList>
    </citation>
    <scope>NUCLEOTIDE SEQUENCE [LARGE SCALE GENOMIC DNA]</scope>
    <source>
        <strain evidence="2 3">F1</strain>
    </source>
</reference>
<evidence type="ECO:0000313" key="3">
    <source>
        <dbReference type="Proteomes" id="UP000366872"/>
    </source>
</evidence>
<dbReference type="InterPro" id="IPR035901">
    <property type="entry name" value="GIY-YIG_endonuc_sf"/>
</dbReference>
<dbReference type="PROSITE" id="PS50164">
    <property type="entry name" value="GIY_YIG"/>
    <property type="match status" value="1"/>
</dbReference>
<accession>A0A6C2TX77</accession>
<proteinExistence type="predicted"/>
<dbReference type="Proteomes" id="UP000366872">
    <property type="component" value="Unassembled WGS sequence"/>
</dbReference>